<dbReference type="SMART" id="SM00086">
    <property type="entry name" value="PAC"/>
    <property type="match status" value="2"/>
</dbReference>
<feature type="domain" description="PAC" evidence="7">
    <location>
        <begin position="194"/>
        <end position="247"/>
    </location>
</feature>
<dbReference type="EC" id="2.7.13.3" evidence="2"/>
<dbReference type="InterPro" id="IPR052162">
    <property type="entry name" value="Sensor_kinase/Photoreceptor"/>
</dbReference>
<dbReference type="GO" id="GO:0004673">
    <property type="term" value="F:protein histidine kinase activity"/>
    <property type="evidence" value="ECO:0007669"/>
    <property type="project" value="UniProtKB-EC"/>
</dbReference>
<keyword evidence="5" id="KW-0418">Kinase</keyword>
<evidence type="ECO:0000313" key="8">
    <source>
        <dbReference type="EMBL" id="MFC7058339.1"/>
    </source>
</evidence>
<dbReference type="EMBL" id="JBHSZI010000001">
    <property type="protein sequence ID" value="MFC7058339.1"/>
    <property type="molecule type" value="Genomic_DNA"/>
</dbReference>
<organism evidence="8 9">
    <name type="scientific">Halovenus salina</name>
    <dbReference type="NCBI Taxonomy" id="1510225"/>
    <lineage>
        <taxon>Archaea</taxon>
        <taxon>Methanobacteriati</taxon>
        <taxon>Methanobacteriota</taxon>
        <taxon>Stenosarchaea group</taxon>
        <taxon>Halobacteria</taxon>
        <taxon>Halobacteriales</taxon>
        <taxon>Haloarculaceae</taxon>
        <taxon>Halovenus</taxon>
    </lineage>
</organism>
<keyword evidence="9" id="KW-1185">Reference proteome</keyword>
<proteinExistence type="predicted"/>
<evidence type="ECO:0000259" key="6">
    <source>
        <dbReference type="PROSITE" id="PS50112"/>
    </source>
</evidence>
<dbReference type="CDD" id="cd00130">
    <property type="entry name" value="PAS"/>
    <property type="match status" value="2"/>
</dbReference>
<dbReference type="AlphaFoldDB" id="A0ABD5W1N8"/>
<dbReference type="InterPro" id="IPR013656">
    <property type="entry name" value="PAS_4"/>
</dbReference>
<name>A0ABD5W1N8_9EURY</name>
<dbReference type="PROSITE" id="PS50112">
    <property type="entry name" value="PAS"/>
    <property type="match status" value="2"/>
</dbReference>
<dbReference type="Pfam" id="PF08447">
    <property type="entry name" value="PAS_3"/>
    <property type="match status" value="1"/>
</dbReference>
<comment type="catalytic activity">
    <reaction evidence="1">
        <text>ATP + protein L-histidine = ADP + protein N-phospho-L-histidine.</text>
        <dbReference type="EC" id="2.7.13.3"/>
    </reaction>
</comment>
<dbReference type="NCBIfam" id="TIGR00229">
    <property type="entry name" value="sensory_box"/>
    <property type="match status" value="2"/>
</dbReference>
<protein>
    <recommendedName>
        <fullName evidence="2">histidine kinase</fullName>
        <ecNumber evidence="2">2.7.13.3</ecNumber>
    </recommendedName>
</protein>
<keyword evidence="4" id="KW-0808">Transferase</keyword>
<dbReference type="InterPro" id="IPR035965">
    <property type="entry name" value="PAS-like_dom_sf"/>
</dbReference>
<evidence type="ECO:0000259" key="7">
    <source>
        <dbReference type="PROSITE" id="PS50113"/>
    </source>
</evidence>
<dbReference type="InterPro" id="IPR000014">
    <property type="entry name" value="PAS"/>
</dbReference>
<dbReference type="InterPro" id="IPR001610">
    <property type="entry name" value="PAC"/>
</dbReference>
<evidence type="ECO:0000256" key="4">
    <source>
        <dbReference type="ARBA" id="ARBA00022679"/>
    </source>
</evidence>
<dbReference type="Pfam" id="PF08448">
    <property type="entry name" value="PAS_4"/>
    <property type="match status" value="1"/>
</dbReference>
<reference evidence="8 9" key="1">
    <citation type="journal article" date="2019" name="Int. J. Syst. Evol. Microbiol.">
        <title>The Global Catalogue of Microorganisms (GCM) 10K type strain sequencing project: providing services to taxonomists for standard genome sequencing and annotation.</title>
        <authorList>
            <consortium name="The Broad Institute Genomics Platform"/>
            <consortium name="The Broad Institute Genome Sequencing Center for Infectious Disease"/>
            <person name="Wu L."/>
            <person name="Ma J."/>
        </authorList>
    </citation>
    <scope>NUCLEOTIDE SEQUENCE [LARGE SCALE GENOMIC DNA]</scope>
    <source>
        <strain evidence="8 9">JCM 30072</strain>
    </source>
</reference>
<feature type="domain" description="PAC" evidence="7">
    <location>
        <begin position="66"/>
        <end position="117"/>
    </location>
</feature>
<accession>A0ABD5W1N8</accession>
<dbReference type="SMART" id="SM00091">
    <property type="entry name" value="PAS"/>
    <property type="match status" value="2"/>
</dbReference>
<dbReference type="PANTHER" id="PTHR43304">
    <property type="entry name" value="PHYTOCHROME-LIKE PROTEIN CPH1"/>
    <property type="match status" value="1"/>
</dbReference>
<evidence type="ECO:0000256" key="1">
    <source>
        <dbReference type="ARBA" id="ARBA00000085"/>
    </source>
</evidence>
<dbReference type="InterPro" id="IPR000700">
    <property type="entry name" value="PAS-assoc_C"/>
</dbReference>
<dbReference type="PROSITE" id="PS50113">
    <property type="entry name" value="PAC"/>
    <property type="match status" value="2"/>
</dbReference>
<dbReference type="Gene3D" id="3.30.450.20">
    <property type="entry name" value="PAS domain"/>
    <property type="match status" value="3"/>
</dbReference>
<dbReference type="InterPro" id="IPR013655">
    <property type="entry name" value="PAS_fold_3"/>
</dbReference>
<evidence type="ECO:0000256" key="3">
    <source>
        <dbReference type="ARBA" id="ARBA00022553"/>
    </source>
</evidence>
<keyword evidence="3" id="KW-0597">Phosphoprotein</keyword>
<comment type="caution">
    <text evidence="8">The sequence shown here is derived from an EMBL/GenBank/DDBJ whole genome shotgun (WGS) entry which is preliminary data.</text>
</comment>
<evidence type="ECO:0000313" key="9">
    <source>
        <dbReference type="Proteomes" id="UP001596445"/>
    </source>
</evidence>
<sequence>METMSAAIFLKDTDGQYLLMNQACRDLFNVADQDIIGLTDDAILPSDVAENARTDDRRVIENGEIIEIEETIPTAEGTTVRLTRKSPVYNDEGEIEGVCGVSTDITERKRNEQELQHLKDQFELAVEGGNIGIWDWDMSTDEVEFNEQWAEMLGYSRDELAFSFDTWERLVHPDDLASVTDALETHIDGDTDIYDHEIRMQTKEGDWKWIQTIGRVVDRDDEGEATRTAGVHIDISDRKQAEQELERTSEFLRETQEVARIGGWEFNLRSGMMRWSDELYHIHGLPLDADLTPEEGIEFYHPDDRETIRKPSTASLRKANRTTWSYGLSR</sequence>
<dbReference type="Proteomes" id="UP001596445">
    <property type="component" value="Unassembled WGS sequence"/>
</dbReference>
<dbReference type="PANTHER" id="PTHR43304:SF1">
    <property type="entry name" value="PAC DOMAIN-CONTAINING PROTEIN"/>
    <property type="match status" value="1"/>
</dbReference>
<evidence type="ECO:0000256" key="5">
    <source>
        <dbReference type="ARBA" id="ARBA00022777"/>
    </source>
</evidence>
<dbReference type="SUPFAM" id="SSF55785">
    <property type="entry name" value="PYP-like sensor domain (PAS domain)"/>
    <property type="match status" value="3"/>
</dbReference>
<gene>
    <name evidence="8" type="ORF">ACFQQG_09325</name>
</gene>
<feature type="domain" description="PAS" evidence="6">
    <location>
        <begin position="1"/>
        <end position="63"/>
    </location>
</feature>
<feature type="domain" description="PAS" evidence="6">
    <location>
        <begin position="118"/>
        <end position="190"/>
    </location>
</feature>
<evidence type="ECO:0000256" key="2">
    <source>
        <dbReference type="ARBA" id="ARBA00012438"/>
    </source>
</evidence>